<dbReference type="InterPro" id="IPR001680">
    <property type="entry name" value="WD40_rpt"/>
</dbReference>
<evidence type="ECO:0000313" key="5">
    <source>
        <dbReference type="Proteomes" id="UP000625711"/>
    </source>
</evidence>
<proteinExistence type="predicted"/>
<evidence type="ECO:0008006" key="6">
    <source>
        <dbReference type="Google" id="ProtNLM"/>
    </source>
</evidence>
<dbReference type="PROSITE" id="PS00678">
    <property type="entry name" value="WD_REPEATS_1"/>
    <property type="match status" value="1"/>
</dbReference>
<dbReference type="GO" id="GO:0006364">
    <property type="term" value="P:rRNA processing"/>
    <property type="evidence" value="ECO:0007669"/>
    <property type="project" value="TreeGrafter"/>
</dbReference>
<feature type="repeat" description="WD" evidence="3">
    <location>
        <begin position="271"/>
        <end position="312"/>
    </location>
</feature>
<evidence type="ECO:0000256" key="1">
    <source>
        <dbReference type="ARBA" id="ARBA00022574"/>
    </source>
</evidence>
<dbReference type="Proteomes" id="UP000625711">
    <property type="component" value="Unassembled WGS sequence"/>
</dbReference>
<name>A0A834IWX5_RHYFE</name>
<protein>
    <recommendedName>
        <fullName evidence="6">WD repeat-containing protein 18</fullName>
    </recommendedName>
</protein>
<dbReference type="InterPro" id="IPR036322">
    <property type="entry name" value="WD40_repeat_dom_sf"/>
</dbReference>
<dbReference type="PROSITE" id="PS50082">
    <property type="entry name" value="WD_REPEATS_2"/>
    <property type="match status" value="1"/>
</dbReference>
<dbReference type="PANTHER" id="PTHR18763:SF0">
    <property type="entry name" value="WD REPEAT-CONTAINING PROTEIN 18"/>
    <property type="match status" value="1"/>
</dbReference>
<evidence type="ECO:0000256" key="2">
    <source>
        <dbReference type="ARBA" id="ARBA00022737"/>
    </source>
</evidence>
<comment type="caution">
    <text evidence="4">The sequence shown here is derived from an EMBL/GenBank/DDBJ whole genome shotgun (WGS) entry which is preliminary data.</text>
</comment>
<dbReference type="InterPro" id="IPR015943">
    <property type="entry name" value="WD40/YVTN_repeat-like_dom_sf"/>
</dbReference>
<sequence>MNNKELLLTSSQLSQQFSACLWDYNTKNVLKLYKNGGSIPPKTLDVIEQSYILSAEIAKPLLHVWPLNSQEIDKSIKLILPGPATCLSICPKNTYLAVAIDTKLYIWQINSGKLVTVQQRHYQPITCVKFSSDSEYVVVSGEDGILVVYLLADLIAIYHSLLSQSSIGQVEPKYIKNDHSMPITHIDLGVFGRNSRIATCSVDRTSCLYSLSTGELLLKLVFHTPLTTILIDMPCWRLYVGSNSGHIRYYNLKNPPRTLTQYVQKGEDYDFIGHKDKIVALALNLQNNILASGSLDNFVYTWDVFSKQILHKFEHKSAVTNVKFVANYSNFFEQNFKVGIIVKPLERNIDQDSDDFIISAIQNEDIQLSDDESSTEKELLRKQCEEENTNLRIINTQLYRAAISISKKYNNINNKD</sequence>
<dbReference type="Pfam" id="PF00400">
    <property type="entry name" value="WD40"/>
    <property type="match status" value="2"/>
</dbReference>
<accession>A0A834IWX5</accession>
<evidence type="ECO:0000256" key="3">
    <source>
        <dbReference type="PROSITE-ProRule" id="PRU00221"/>
    </source>
</evidence>
<dbReference type="PROSITE" id="PS50294">
    <property type="entry name" value="WD_REPEATS_REGION"/>
    <property type="match status" value="1"/>
</dbReference>
<dbReference type="AlphaFoldDB" id="A0A834IWX5"/>
<dbReference type="Gene3D" id="2.130.10.10">
    <property type="entry name" value="YVTN repeat-like/Quinoprotein amine dehydrogenase"/>
    <property type="match status" value="2"/>
</dbReference>
<dbReference type="GO" id="GO:0006261">
    <property type="term" value="P:DNA-templated DNA replication"/>
    <property type="evidence" value="ECO:0007669"/>
    <property type="project" value="TreeGrafter"/>
</dbReference>
<keyword evidence="1 3" id="KW-0853">WD repeat</keyword>
<dbReference type="InterPro" id="IPR045227">
    <property type="entry name" value="WDR18/Ipi3/RID3"/>
</dbReference>
<dbReference type="GO" id="GO:0120330">
    <property type="term" value="C:rixosome complex"/>
    <property type="evidence" value="ECO:0007669"/>
    <property type="project" value="TreeGrafter"/>
</dbReference>
<keyword evidence="2" id="KW-0677">Repeat</keyword>
<dbReference type="PANTHER" id="PTHR18763">
    <property type="entry name" value="WD-REPEAT PROTEIN 18"/>
    <property type="match status" value="1"/>
</dbReference>
<evidence type="ECO:0000313" key="4">
    <source>
        <dbReference type="EMBL" id="KAF7287691.1"/>
    </source>
</evidence>
<dbReference type="OrthoDB" id="756370at2759"/>
<gene>
    <name evidence="4" type="ORF">GWI33_006031</name>
</gene>
<dbReference type="EMBL" id="JAACXV010000004">
    <property type="protein sequence ID" value="KAF7287691.1"/>
    <property type="molecule type" value="Genomic_DNA"/>
</dbReference>
<dbReference type="SMART" id="SM00320">
    <property type="entry name" value="WD40"/>
    <property type="match status" value="6"/>
</dbReference>
<organism evidence="4 5">
    <name type="scientific">Rhynchophorus ferrugineus</name>
    <name type="common">Red palm weevil</name>
    <name type="synonym">Curculio ferrugineus</name>
    <dbReference type="NCBI Taxonomy" id="354439"/>
    <lineage>
        <taxon>Eukaryota</taxon>
        <taxon>Metazoa</taxon>
        <taxon>Ecdysozoa</taxon>
        <taxon>Arthropoda</taxon>
        <taxon>Hexapoda</taxon>
        <taxon>Insecta</taxon>
        <taxon>Pterygota</taxon>
        <taxon>Neoptera</taxon>
        <taxon>Endopterygota</taxon>
        <taxon>Coleoptera</taxon>
        <taxon>Polyphaga</taxon>
        <taxon>Cucujiformia</taxon>
        <taxon>Curculionidae</taxon>
        <taxon>Dryophthorinae</taxon>
        <taxon>Rhynchophorus</taxon>
    </lineage>
</organism>
<dbReference type="GO" id="GO:0005656">
    <property type="term" value="C:nuclear pre-replicative complex"/>
    <property type="evidence" value="ECO:0007669"/>
    <property type="project" value="TreeGrafter"/>
</dbReference>
<dbReference type="SUPFAM" id="SSF50978">
    <property type="entry name" value="WD40 repeat-like"/>
    <property type="match status" value="1"/>
</dbReference>
<keyword evidence="5" id="KW-1185">Reference proteome</keyword>
<dbReference type="InterPro" id="IPR019775">
    <property type="entry name" value="WD40_repeat_CS"/>
</dbReference>
<reference evidence="4" key="1">
    <citation type="submission" date="2020-08" db="EMBL/GenBank/DDBJ databases">
        <title>Genome sequencing and assembly of the red palm weevil Rhynchophorus ferrugineus.</title>
        <authorList>
            <person name="Dias G.B."/>
            <person name="Bergman C.M."/>
            <person name="Manee M."/>
        </authorList>
    </citation>
    <scope>NUCLEOTIDE SEQUENCE</scope>
    <source>
        <strain evidence="4">AA-2017</strain>
        <tissue evidence="4">Whole larva</tissue>
    </source>
</reference>